<gene>
    <name evidence="10" type="ORF">EL26_06750</name>
</gene>
<feature type="transmembrane region" description="Helical" evidence="7">
    <location>
        <begin position="25"/>
        <end position="43"/>
    </location>
</feature>
<dbReference type="PROSITE" id="PS50929">
    <property type="entry name" value="ABC_TM1F"/>
    <property type="match status" value="1"/>
</dbReference>
<feature type="domain" description="ABC transmembrane type-1" evidence="9">
    <location>
        <begin position="47"/>
        <end position="316"/>
    </location>
</feature>
<dbReference type="STRING" id="1157490.EL26_06750"/>
<evidence type="ECO:0000259" key="9">
    <source>
        <dbReference type="PROSITE" id="PS50929"/>
    </source>
</evidence>
<dbReference type="InterPro" id="IPR011527">
    <property type="entry name" value="ABC1_TM_dom"/>
</dbReference>
<dbReference type="GO" id="GO:0015421">
    <property type="term" value="F:ABC-type oligopeptide transporter activity"/>
    <property type="evidence" value="ECO:0007669"/>
    <property type="project" value="TreeGrafter"/>
</dbReference>
<dbReference type="PANTHER" id="PTHR43394:SF1">
    <property type="entry name" value="ATP-BINDING CASSETTE SUB-FAMILY B MEMBER 10, MITOCHONDRIAL"/>
    <property type="match status" value="1"/>
</dbReference>
<keyword evidence="4" id="KW-0067">ATP-binding</keyword>
<keyword evidence="11" id="KW-1185">Reference proteome</keyword>
<dbReference type="InterPro" id="IPR039421">
    <property type="entry name" value="Type_1_exporter"/>
</dbReference>
<dbReference type="GO" id="GO:0005524">
    <property type="term" value="F:ATP binding"/>
    <property type="evidence" value="ECO:0007669"/>
    <property type="project" value="UniProtKB-KW"/>
</dbReference>
<dbReference type="GO" id="GO:0016887">
    <property type="term" value="F:ATP hydrolysis activity"/>
    <property type="evidence" value="ECO:0007669"/>
    <property type="project" value="InterPro"/>
</dbReference>
<dbReference type="SMART" id="SM00382">
    <property type="entry name" value="AAA"/>
    <property type="match status" value="1"/>
</dbReference>
<dbReference type="GO" id="GO:0005886">
    <property type="term" value="C:plasma membrane"/>
    <property type="evidence" value="ECO:0007669"/>
    <property type="project" value="UniProtKB-SubCell"/>
</dbReference>
<keyword evidence="6 7" id="KW-0472">Membrane</keyword>
<evidence type="ECO:0000313" key="11">
    <source>
        <dbReference type="Proteomes" id="UP000027931"/>
    </source>
</evidence>
<keyword evidence="2 7" id="KW-0812">Transmembrane</keyword>
<dbReference type="InterPro" id="IPR003593">
    <property type="entry name" value="AAA+_ATPase"/>
</dbReference>
<evidence type="ECO:0000259" key="8">
    <source>
        <dbReference type="PROSITE" id="PS50893"/>
    </source>
</evidence>
<evidence type="ECO:0000256" key="3">
    <source>
        <dbReference type="ARBA" id="ARBA00022741"/>
    </source>
</evidence>
<feature type="transmembrane region" description="Helical" evidence="7">
    <location>
        <begin position="69"/>
        <end position="89"/>
    </location>
</feature>
<comment type="subcellular location">
    <subcellularLocation>
        <location evidence="1">Cell membrane</location>
        <topology evidence="1">Multi-pass membrane protein</topology>
    </subcellularLocation>
</comment>
<dbReference type="Proteomes" id="UP000027931">
    <property type="component" value="Unassembled WGS sequence"/>
</dbReference>
<dbReference type="InterPro" id="IPR036640">
    <property type="entry name" value="ABC1_TM_sf"/>
</dbReference>
<reference evidence="10 11" key="1">
    <citation type="journal article" date="2013" name="Int. J. Syst. Evol. Microbiol.">
        <title>Tumebacillus flagellatus sp. nov., an alpha-amylase/pullulanase-producing bacterium isolated from cassava wastewater.</title>
        <authorList>
            <person name="Wang Q."/>
            <person name="Xie N."/>
            <person name="Qin Y."/>
            <person name="Shen N."/>
            <person name="Zhu J."/>
            <person name="Mi H."/>
            <person name="Huang R."/>
        </authorList>
    </citation>
    <scope>NUCLEOTIDE SEQUENCE [LARGE SCALE GENOMIC DNA]</scope>
    <source>
        <strain evidence="10 11">GST4</strain>
    </source>
</reference>
<dbReference type="AlphaFoldDB" id="A0A074LT35"/>
<dbReference type="RefSeq" id="WP_038085800.1">
    <property type="nucleotide sequence ID" value="NZ_JMIR01000006.1"/>
</dbReference>
<dbReference type="PROSITE" id="PS50893">
    <property type="entry name" value="ABC_TRANSPORTER_2"/>
    <property type="match status" value="1"/>
</dbReference>
<dbReference type="Pfam" id="PF00005">
    <property type="entry name" value="ABC_tran"/>
    <property type="match status" value="1"/>
</dbReference>
<dbReference type="OrthoDB" id="1240423at2"/>
<evidence type="ECO:0000256" key="5">
    <source>
        <dbReference type="ARBA" id="ARBA00022989"/>
    </source>
</evidence>
<proteinExistence type="predicted"/>
<dbReference type="SUPFAM" id="SSF52540">
    <property type="entry name" value="P-loop containing nucleoside triphosphate hydrolases"/>
    <property type="match status" value="1"/>
</dbReference>
<feature type="domain" description="ABC transporter" evidence="8">
    <location>
        <begin position="356"/>
        <end position="612"/>
    </location>
</feature>
<dbReference type="InterPro" id="IPR003439">
    <property type="entry name" value="ABC_transporter-like_ATP-bd"/>
</dbReference>
<feature type="transmembrane region" description="Helical" evidence="7">
    <location>
        <begin position="154"/>
        <end position="186"/>
    </location>
</feature>
<name>A0A074LT35_9BACL</name>
<evidence type="ECO:0000256" key="1">
    <source>
        <dbReference type="ARBA" id="ARBA00004651"/>
    </source>
</evidence>
<evidence type="ECO:0000256" key="4">
    <source>
        <dbReference type="ARBA" id="ARBA00022840"/>
    </source>
</evidence>
<dbReference type="eggNOG" id="COG1132">
    <property type="taxonomic scope" value="Bacteria"/>
</dbReference>
<accession>A0A074LT35</accession>
<evidence type="ECO:0000256" key="7">
    <source>
        <dbReference type="SAM" id="Phobius"/>
    </source>
</evidence>
<dbReference type="Gene3D" id="1.20.1560.10">
    <property type="entry name" value="ABC transporter type 1, transmembrane domain"/>
    <property type="match status" value="1"/>
</dbReference>
<dbReference type="EMBL" id="JMIR01000006">
    <property type="protein sequence ID" value="KEO84159.1"/>
    <property type="molecule type" value="Genomic_DNA"/>
</dbReference>
<dbReference type="PROSITE" id="PS00211">
    <property type="entry name" value="ABC_TRANSPORTER_1"/>
    <property type="match status" value="1"/>
</dbReference>
<evidence type="ECO:0000313" key="10">
    <source>
        <dbReference type="EMBL" id="KEO84159.1"/>
    </source>
</evidence>
<evidence type="ECO:0000256" key="6">
    <source>
        <dbReference type="ARBA" id="ARBA00023136"/>
    </source>
</evidence>
<keyword evidence="5 7" id="KW-1133">Transmembrane helix</keyword>
<dbReference type="PANTHER" id="PTHR43394">
    <property type="entry name" value="ATP-DEPENDENT PERMEASE MDL1, MITOCHONDRIAL"/>
    <property type="match status" value="1"/>
</dbReference>
<evidence type="ECO:0008006" key="12">
    <source>
        <dbReference type="Google" id="ProtNLM"/>
    </source>
</evidence>
<organism evidence="10 11">
    <name type="scientific">Tumebacillus flagellatus</name>
    <dbReference type="NCBI Taxonomy" id="1157490"/>
    <lineage>
        <taxon>Bacteria</taxon>
        <taxon>Bacillati</taxon>
        <taxon>Bacillota</taxon>
        <taxon>Bacilli</taxon>
        <taxon>Bacillales</taxon>
        <taxon>Alicyclobacillaceae</taxon>
        <taxon>Tumebacillus</taxon>
    </lineage>
</organism>
<dbReference type="CDD" id="cd03228">
    <property type="entry name" value="ABCC_MRP_Like"/>
    <property type="match status" value="1"/>
</dbReference>
<dbReference type="InterPro" id="IPR027417">
    <property type="entry name" value="P-loop_NTPase"/>
</dbReference>
<protein>
    <recommendedName>
        <fullName evidence="12">ABC transporter ATP-binding protein</fullName>
    </recommendedName>
</protein>
<comment type="caution">
    <text evidence="10">The sequence shown here is derived from an EMBL/GenBank/DDBJ whole genome shotgun (WGS) entry which is preliminary data.</text>
</comment>
<dbReference type="Gene3D" id="3.40.50.300">
    <property type="entry name" value="P-loop containing nucleotide triphosphate hydrolases"/>
    <property type="match status" value="1"/>
</dbReference>
<evidence type="ECO:0000256" key="2">
    <source>
        <dbReference type="ARBA" id="ARBA00022692"/>
    </source>
</evidence>
<sequence length="620" mass="70043">MKSWQALHNSLRVFKLIWSVHPWRTTLWLLLPLGIGGLTYPLYGARKDMIDVIAAHVQGDFFQSAMRELALPMILLFLATFGQFLLTTISRVLTLRLQDRGTILIREAVWHKAFRLEFATIEQSHTQDALRRANEFAGTQLLQLASSQTEMLRILLTMVSTLLVILAINPWIASVVTAAAAPALLIKIRTEIAIKSLNREATHDGRRAEYINRILTDKTYAKELRVFGFAEELLRRFQDLLKPVLQKRGDLRRREIKAGGWIGLCNIVVFGFSLYTLASGIHDGVSAGEAIVVIWAVLSVQQAVLQLVFPVQAFVASALGARDLLELLQLPETASTSTTADGRAIPNEENFQIDTLEFKNVSFRYPNTDRYVLRNLNLLIHRGEKIAIVGENGSGKSTLIKLLTGLYEPTSGTLLLNGRRLREYSPELLYRKISVVMQNFTRFPLTFEENLQLGNVQNLQDDPQDCTRSRLQSDHSESVRLESFLGRLKFRDVINAAPQGWQTRLGGFGDSAYELSGGQWSLLAMARSTLKSSDLVILDELSSALDPLAEVQVFRHYQELFRDETVVLISHRLGWARYSDRILVLKRGVLVESGTHDDLMSDEGEYSRLYNLQAQWYATN</sequence>
<keyword evidence="3" id="KW-0547">Nucleotide-binding</keyword>
<dbReference type="SUPFAM" id="SSF90123">
    <property type="entry name" value="ABC transporter transmembrane region"/>
    <property type="match status" value="1"/>
</dbReference>
<dbReference type="InterPro" id="IPR017871">
    <property type="entry name" value="ABC_transporter-like_CS"/>
</dbReference>